<organism evidence="2 3">
    <name type="scientific">Oceanomicrobium pacificus</name>
    <dbReference type="NCBI Taxonomy" id="2692916"/>
    <lineage>
        <taxon>Bacteria</taxon>
        <taxon>Pseudomonadati</taxon>
        <taxon>Pseudomonadota</taxon>
        <taxon>Alphaproteobacteria</taxon>
        <taxon>Rhodobacterales</taxon>
        <taxon>Paracoccaceae</taxon>
        <taxon>Oceanomicrobium</taxon>
    </lineage>
</organism>
<keyword evidence="3" id="KW-1185">Reference proteome</keyword>
<comment type="caution">
    <text evidence="2">The sequence shown here is derived from an EMBL/GenBank/DDBJ whole genome shotgun (WGS) entry which is preliminary data.</text>
</comment>
<sequence length="96" mass="10622">MTLVCAVSNPNYADFTVKVVDEPALADLLVYRDTSQAAAMNDEGLWCFLPSRISAKTAVHFSDHNDFADLRICYVADRHHAGWLKNHPLAGQLHPG</sequence>
<dbReference type="EMBL" id="WUWG01000001">
    <property type="protein sequence ID" value="MXU64571.1"/>
    <property type="molecule type" value="Genomic_DNA"/>
</dbReference>
<dbReference type="InterPro" id="IPR046148">
    <property type="entry name" value="Septknot"/>
</dbReference>
<protein>
    <recommendedName>
        <fullName evidence="1">7(1) septoil knot domain-containing protein</fullName>
    </recommendedName>
</protein>
<evidence type="ECO:0000313" key="2">
    <source>
        <dbReference type="EMBL" id="MXU64571.1"/>
    </source>
</evidence>
<dbReference type="Proteomes" id="UP000436016">
    <property type="component" value="Unassembled WGS sequence"/>
</dbReference>
<feature type="domain" description="7(1) septoil knot" evidence="1">
    <location>
        <begin position="3"/>
        <end position="83"/>
    </location>
</feature>
<dbReference type="AlphaFoldDB" id="A0A6B0U0A8"/>
<dbReference type="Pfam" id="PF19647">
    <property type="entry name" value="Septknot"/>
    <property type="match status" value="1"/>
</dbReference>
<evidence type="ECO:0000313" key="3">
    <source>
        <dbReference type="Proteomes" id="UP000436016"/>
    </source>
</evidence>
<reference evidence="2 3" key="1">
    <citation type="submission" date="2019-12" db="EMBL/GenBank/DDBJ databases">
        <title>Strain KN286 was isolated from seawater, which was collected from Caroline Seamount in the tropical western Pacific.</title>
        <authorList>
            <person name="Wang Q."/>
        </authorList>
    </citation>
    <scope>NUCLEOTIDE SEQUENCE [LARGE SCALE GENOMIC DNA]</scope>
    <source>
        <strain evidence="2 3">KN286</strain>
    </source>
</reference>
<dbReference type="RefSeq" id="WP_160852081.1">
    <property type="nucleotide sequence ID" value="NZ_WUWG01000001.1"/>
</dbReference>
<proteinExistence type="predicted"/>
<name>A0A6B0U0A8_9RHOB</name>
<evidence type="ECO:0000259" key="1">
    <source>
        <dbReference type="Pfam" id="PF19647"/>
    </source>
</evidence>
<accession>A0A6B0U0A8</accession>
<gene>
    <name evidence="2" type="ORF">GSH16_03860</name>
</gene>